<comment type="caution">
    <text evidence="2">The sequence shown here is derived from an EMBL/GenBank/DDBJ whole genome shotgun (WGS) entry which is preliminary data.</text>
</comment>
<organism evidence="2 3">
    <name type="scientific">Curtobacterium luteum</name>
    <dbReference type="NCBI Taxonomy" id="33881"/>
    <lineage>
        <taxon>Bacteria</taxon>
        <taxon>Bacillati</taxon>
        <taxon>Actinomycetota</taxon>
        <taxon>Actinomycetes</taxon>
        <taxon>Micrococcales</taxon>
        <taxon>Microbacteriaceae</taxon>
        <taxon>Curtobacterium</taxon>
    </lineage>
</organism>
<dbReference type="Gene3D" id="3.40.50.1820">
    <property type="entry name" value="alpha/beta hydrolase"/>
    <property type="match status" value="1"/>
</dbReference>
<evidence type="ECO:0000259" key="1">
    <source>
        <dbReference type="Pfam" id="PF12697"/>
    </source>
</evidence>
<protein>
    <recommendedName>
        <fullName evidence="1">AB hydrolase-1 domain-containing protein</fullName>
    </recommendedName>
</protein>
<gene>
    <name evidence="2" type="ORF">NS184_09270</name>
</gene>
<dbReference type="GO" id="GO:0003824">
    <property type="term" value="F:catalytic activity"/>
    <property type="evidence" value="ECO:0007669"/>
    <property type="project" value="UniProtKB-ARBA"/>
</dbReference>
<dbReference type="PATRIC" id="fig|33881.3.peg.2182"/>
<dbReference type="InterPro" id="IPR000073">
    <property type="entry name" value="AB_hydrolase_1"/>
</dbReference>
<dbReference type="Proteomes" id="UP000078252">
    <property type="component" value="Unassembled WGS sequence"/>
</dbReference>
<dbReference type="Pfam" id="PF12697">
    <property type="entry name" value="Abhydrolase_6"/>
    <property type="match status" value="1"/>
</dbReference>
<sequence length="280" mass="29298">MDPHAPPPAVDRTVHSADGTALAVTEAGAGTTLVVVGGAFDHRGTPYLERLVAALADRYRVVTYDRRGRGASGDTEPWAIEREVEDLLAVVESVPGPVAAFGACVGAGVLLHGLAAGVPITSAVLFEPPFRASIEHHVDDVVFADLLDEHVAVGRRSQTVRAFLAHVLGVPMGQVALLRLRPAVWSALLGDAHVLPRDVRVLNGLVIPERVAAAVGVPVLVASGDVGPEFMGQAARALADAIPGASHVQLAGQWHRPEPAVVRRTVDRFVGSAQAAKMDE</sequence>
<accession>A0A175RSR0</accession>
<proteinExistence type="predicted"/>
<dbReference type="EMBL" id="LDQC01000048">
    <property type="protein sequence ID" value="KTR06537.1"/>
    <property type="molecule type" value="Genomic_DNA"/>
</dbReference>
<name>A0A175RSR0_9MICO</name>
<reference evidence="2 3" key="1">
    <citation type="journal article" date="2016" name="Front. Microbiol.">
        <title>Genomic Resource of Rice Seed Associated Bacteria.</title>
        <authorList>
            <person name="Midha S."/>
            <person name="Bansal K."/>
            <person name="Sharma S."/>
            <person name="Kumar N."/>
            <person name="Patil P.P."/>
            <person name="Chaudhry V."/>
            <person name="Patil P.B."/>
        </authorList>
    </citation>
    <scope>NUCLEOTIDE SEQUENCE [LARGE SCALE GENOMIC DNA]</scope>
    <source>
        <strain evidence="2 3">NS184</strain>
    </source>
</reference>
<dbReference type="STRING" id="33881.NS184_09270"/>
<feature type="domain" description="AB hydrolase-1" evidence="1">
    <location>
        <begin position="34"/>
        <end position="251"/>
    </location>
</feature>
<evidence type="ECO:0000313" key="2">
    <source>
        <dbReference type="EMBL" id="KTR06537.1"/>
    </source>
</evidence>
<dbReference type="SUPFAM" id="SSF53474">
    <property type="entry name" value="alpha/beta-Hydrolases"/>
    <property type="match status" value="1"/>
</dbReference>
<evidence type="ECO:0000313" key="3">
    <source>
        <dbReference type="Proteomes" id="UP000078252"/>
    </source>
</evidence>
<dbReference type="AlphaFoldDB" id="A0A175RSR0"/>
<dbReference type="InterPro" id="IPR029058">
    <property type="entry name" value="AB_hydrolase_fold"/>
</dbReference>